<proteinExistence type="predicted"/>
<evidence type="ECO:0000313" key="1">
    <source>
        <dbReference type="EMBL" id="QQO91742.1"/>
    </source>
</evidence>
<dbReference type="InterPro" id="IPR023292">
    <property type="entry name" value="NTP_PyroPHydrolase-like_dom_sf"/>
</dbReference>
<dbReference type="CDD" id="cd11530">
    <property type="entry name" value="NTP-PPase_DR2231_like"/>
    <property type="match status" value="1"/>
</dbReference>
<keyword evidence="1" id="KW-0378">Hydrolase</keyword>
<dbReference type="InterPro" id="IPR033653">
    <property type="entry name" value="NTP-PPase_DR2231-like"/>
</dbReference>
<organism evidence="1 2">
    <name type="scientific">Flavobacterium phage vB_FspM_immuto_2-6A</name>
    <dbReference type="NCBI Taxonomy" id="2801477"/>
    <lineage>
        <taxon>Viruses</taxon>
        <taxon>Duplodnaviria</taxon>
        <taxon>Heunggongvirae</taxon>
        <taxon>Uroviricota</taxon>
        <taxon>Caudoviricetes</taxon>
        <taxon>Immutovirus</taxon>
        <taxon>Immutovirus immuto</taxon>
    </lineage>
</organism>
<dbReference type="Gene3D" id="1.10.3420.10">
    <property type="entry name" value="putative ntp pyrophosphohydrolase like domain"/>
    <property type="match status" value="1"/>
</dbReference>
<keyword evidence="2" id="KW-1185">Reference proteome</keyword>
<dbReference type="GO" id="GO:0016787">
    <property type="term" value="F:hydrolase activity"/>
    <property type="evidence" value="ECO:0007669"/>
    <property type="project" value="UniProtKB-KW"/>
</dbReference>
<accession>A0A7T8IWW7</accession>
<dbReference type="Proteomes" id="UP000595566">
    <property type="component" value="Segment"/>
</dbReference>
<dbReference type="EMBL" id="MW353175">
    <property type="protein sequence ID" value="QQO91742.1"/>
    <property type="molecule type" value="Genomic_DNA"/>
</dbReference>
<dbReference type="InterPro" id="IPR021130">
    <property type="entry name" value="PRib-ATP_PPHydrolase-like"/>
</dbReference>
<protein>
    <submittedName>
        <fullName evidence="1">Nucleoside triphosphate pyrophosphohydrolase</fullName>
    </submittedName>
</protein>
<reference evidence="1 2" key="1">
    <citation type="submission" date="2020-12" db="EMBL/GenBank/DDBJ databases">
        <title>Dynamics of Baltic Sea phages driven by environmental changes.</title>
        <authorList>
            <person name="Hoetzinger M."/>
            <person name="Nilsson E."/>
            <person name="Holmfeldt K."/>
        </authorList>
    </citation>
    <scope>NUCLEOTIDE SEQUENCE [LARGE SCALE GENOMIC DNA]</scope>
</reference>
<evidence type="ECO:0000313" key="2">
    <source>
        <dbReference type="Proteomes" id="UP000595566"/>
    </source>
</evidence>
<sequence>MITDPKVPFIDEVEEFNAVMGKPNNYEPTVPERKEWEFVYNFILEELEEYREACERGDIVEVLDALCDITYVATGNGTMLHGLKDKIWPAYQEVQASNLSKACQTEEDAKATVIQRSSEQGEECHYEKVGDYYVVYRTRDRKVMKNVKYFRPDLKQFFTDKELQKSYLKQLTGE</sequence>
<gene>
    <name evidence="1" type="ORF">immuto26A_63</name>
</gene>
<name>A0A7T8IWW7_9CAUD</name>
<dbReference type="Pfam" id="PF01503">
    <property type="entry name" value="PRA-PH"/>
    <property type="match status" value="1"/>
</dbReference>